<dbReference type="AlphaFoldDB" id="A0A9W8MTK9"/>
<comment type="caution">
    <text evidence="1">The sequence shown here is derived from an EMBL/GenBank/DDBJ whole genome shotgun (WGS) entry which is preliminary data.</text>
</comment>
<sequence length="76" mass="8685">MTLIEPKFPTSMAVSNTQLSQDGLSFDDDLPTFTAWVNYQHSMIVRMIPGDVLSLIFRFSVNEELYESNSFDFPSD</sequence>
<organism evidence="1 2">
    <name type="scientific">Agrocybe chaxingu</name>
    <dbReference type="NCBI Taxonomy" id="84603"/>
    <lineage>
        <taxon>Eukaryota</taxon>
        <taxon>Fungi</taxon>
        <taxon>Dikarya</taxon>
        <taxon>Basidiomycota</taxon>
        <taxon>Agaricomycotina</taxon>
        <taxon>Agaricomycetes</taxon>
        <taxon>Agaricomycetidae</taxon>
        <taxon>Agaricales</taxon>
        <taxon>Agaricineae</taxon>
        <taxon>Strophariaceae</taxon>
        <taxon>Agrocybe</taxon>
    </lineage>
</organism>
<evidence type="ECO:0000313" key="2">
    <source>
        <dbReference type="Proteomes" id="UP001148786"/>
    </source>
</evidence>
<protein>
    <submittedName>
        <fullName evidence="1">Uncharacterized protein</fullName>
    </submittedName>
</protein>
<proteinExistence type="predicted"/>
<name>A0A9W8MTK9_9AGAR</name>
<reference evidence="1" key="1">
    <citation type="submission" date="2022-07" db="EMBL/GenBank/DDBJ databases">
        <title>Genome Sequence of Agrocybe chaxingu.</title>
        <authorList>
            <person name="Buettner E."/>
        </authorList>
    </citation>
    <scope>NUCLEOTIDE SEQUENCE</scope>
    <source>
        <strain evidence="1">MP-N11</strain>
    </source>
</reference>
<keyword evidence="2" id="KW-1185">Reference proteome</keyword>
<evidence type="ECO:0000313" key="1">
    <source>
        <dbReference type="EMBL" id="KAJ3502243.1"/>
    </source>
</evidence>
<gene>
    <name evidence="1" type="ORF">NLJ89_g8973</name>
</gene>
<accession>A0A9W8MTK9</accession>
<dbReference type="Proteomes" id="UP001148786">
    <property type="component" value="Unassembled WGS sequence"/>
</dbReference>
<dbReference type="EMBL" id="JANKHO010001309">
    <property type="protein sequence ID" value="KAJ3502243.1"/>
    <property type="molecule type" value="Genomic_DNA"/>
</dbReference>